<comment type="caution">
    <text evidence="3">The sequence shown here is derived from an EMBL/GenBank/DDBJ whole genome shotgun (WGS) entry which is preliminary data.</text>
</comment>
<dbReference type="RefSeq" id="WP_046142181.1">
    <property type="nucleotide sequence ID" value="NZ_LAJG01000014.1"/>
</dbReference>
<dbReference type="STRING" id="361041.VW35_06685"/>
<feature type="region of interest" description="Disordered" evidence="1">
    <location>
        <begin position="24"/>
        <end position="68"/>
    </location>
</feature>
<evidence type="ECO:0000256" key="2">
    <source>
        <dbReference type="SAM" id="SignalP"/>
    </source>
</evidence>
<dbReference type="InterPro" id="IPR012899">
    <property type="entry name" value="LTXXQ"/>
</dbReference>
<feature type="region of interest" description="Disordered" evidence="1">
    <location>
        <begin position="167"/>
        <end position="198"/>
    </location>
</feature>
<proteinExistence type="predicted"/>
<feature type="chain" id="PRO_5002492015" description="LTXXQ motif family protein" evidence="2">
    <location>
        <begin position="28"/>
        <end position="198"/>
    </location>
</feature>
<dbReference type="PATRIC" id="fig|361041.3.peg.661"/>
<reference evidence="3 4" key="1">
    <citation type="submission" date="2015-03" db="EMBL/GenBank/DDBJ databases">
        <authorList>
            <person name="Hassan Y.I."/>
            <person name="Lepp D."/>
            <person name="Zhou T."/>
        </authorList>
    </citation>
    <scope>NUCLEOTIDE SEQUENCE [LARGE SCALE GENOMIC DNA]</scope>
    <source>
        <strain evidence="3 4">GH2-10</strain>
    </source>
</reference>
<dbReference type="GO" id="GO:0042597">
    <property type="term" value="C:periplasmic space"/>
    <property type="evidence" value="ECO:0007669"/>
    <property type="project" value="InterPro"/>
</dbReference>
<dbReference type="Pfam" id="PF07813">
    <property type="entry name" value="LTXXQ"/>
    <property type="match status" value="1"/>
</dbReference>
<dbReference type="Proteomes" id="UP000033514">
    <property type="component" value="Unassembled WGS sequence"/>
</dbReference>
<evidence type="ECO:0000313" key="4">
    <source>
        <dbReference type="Proteomes" id="UP000033514"/>
    </source>
</evidence>
<evidence type="ECO:0000256" key="1">
    <source>
        <dbReference type="SAM" id="MobiDB-lite"/>
    </source>
</evidence>
<name>A0A0F5LCP9_9HYPH</name>
<gene>
    <name evidence="3" type="ORF">VW35_06685</name>
</gene>
<dbReference type="AlphaFoldDB" id="A0A0F5LCP9"/>
<keyword evidence="4" id="KW-1185">Reference proteome</keyword>
<sequence>MNTISKKTLAALMLTAVGLSAGAPAMAQPVPPAPDATASQPEAGPEGGPMRHDGGPRRPGGPGDLLDFGRGGEAIEVALVRLSHRLTLTEEQQGLLDTLKTDALAAADDFAKATEGLRPQPSAEGATPTPPSLVDRLDARIVMEKAHVTALEAVKPAVTAFFDSLTDEQKAQLQPQGRRDDGPRSPNHKGGPRHGVGG</sequence>
<protein>
    <recommendedName>
        <fullName evidence="5">LTXXQ motif family protein</fullName>
    </recommendedName>
</protein>
<accession>A0A0F5LCP9</accession>
<keyword evidence="2" id="KW-0732">Signal</keyword>
<dbReference type="EMBL" id="LAJG01000014">
    <property type="protein sequence ID" value="KKB80118.1"/>
    <property type="molecule type" value="Genomic_DNA"/>
</dbReference>
<feature type="signal peptide" evidence="2">
    <location>
        <begin position="1"/>
        <end position="27"/>
    </location>
</feature>
<evidence type="ECO:0008006" key="5">
    <source>
        <dbReference type="Google" id="ProtNLM"/>
    </source>
</evidence>
<organism evidence="3 4">
    <name type="scientific">Devosia soli</name>
    <dbReference type="NCBI Taxonomy" id="361041"/>
    <lineage>
        <taxon>Bacteria</taxon>
        <taxon>Pseudomonadati</taxon>
        <taxon>Pseudomonadota</taxon>
        <taxon>Alphaproteobacteria</taxon>
        <taxon>Hyphomicrobiales</taxon>
        <taxon>Devosiaceae</taxon>
        <taxon>Devosia</taxon>
    </lineage>
</organism>
<evidence type="ECO:0000313" key="3">
    <source>
        <dbReference type="EMBL" id="KKB80118.1"/>
    </source>
</evidence>